<keyword evidence="3" id="KW-1185">Reference proteome</keyword>
<evidence type="ECO:0000313" key="3">
    <source>
        <dbReference type="Proteomes" id="UP000265515"/>
    </source>
</evidence>
<protein>
    <recommendedName>
        <fullName evidence="1">Transposase MuDR plant domain-containing protein</fullName>
    </recommendedName>
</protein>
<dbReference type="AlphaFoldDB" id="A0A388M7L4"/>
<proteinExistence type="predicted"/>
<comment type="caution">
    <text evidence="2">The sequence shown here is derived from an EMBL/GenBank/DDBJ whole genome shotgun (WGS) entry which is preliminary data.</text>
</comment>
<organism evidence="2 3">
    <name type="scientific">Chara braunii</name>
    <name type="common">Braun's stonewort</name>
    <dbReference type="NCBI Taxonomy" id="69332"/>
    <lineage>
        <taxon>Eukaryota</taxon>
        <taxon>Viridiplantae</taxon>
        <taxon>Streptophyta</taxon>
        <taxon>Charophyceae</taxon>
        <taxon>Charales</taxon>
        <taxon>Characeae</taxon>
        <taxon>Chara</taxon>
    </lineage>
</organism>
<gene>
    <name evidence="2" type="ORF">CBR_g50904</name>
</gene>
<feature type="domain" description="Transposase MuDR plant" evidence="1">
    <location>
        <begin position="179"/>
        <end position="223"/>
    </location>
</feature>
<evidence type="ECO:0000313" key="2">
    <source>
        <dbReference type="EMBL" id="GBG90561.1"/>
    </source>
</evidence>
<reference evidence="2 3" key="1">
    <citation type="journal article" date="2018" name="Cell">
        <title>The Chara Genome: Secondary Complexity and Implications for Plant Terrestrialization.</title>
        <authorList>
            <person name="Nishiyama T."/>
            <person name="Sakayama H."/>
            <person name="Vries J.D."/>
            <person name="Buschmann H."/>
            <person name="Saint-Marcoux D."/>
            <person name="Ullrich K.K."/>
            <person name="Haas F.B."/>
            <person name="Vanderstraeten L."/>
            <person name="Becker D."/>
            <person name="Lang D."/>
            <person name="Vosolsobe S."/>
            <person name="Rombauts S."/>
            <person name="Wilhelmsson P.K.I."/>
            <person name="Janitza P."/>
            <person name="Kern R."/>
            <person name="Heyl A."/>
            <person name="Rumpler F."/>
            <person name="Villalobos L.I.A.C."/>
            <person name="Clay J.M."/>
            <person name="Skokan R."/>
            <person name="Toyoda A."/>
            <person name="Suzuki Y."/>
            <person name="Kagoshima H."/>
            <person name="Schijlen E."/>
            <person name="Tajeshwar N."/>
            <person name="Catarino B."/>
            <person name="Hetherington A.J."/>
            <person name="Saltykova A."/>
            <person name="Bonnot C."/>
            <person name="Breuninger H."/>
            <person name="Symeonidi A."/>
            <person name="Radhakrishnan G.V."/>
            <person name="Van Nieuwerburgh F."/>
            <person name="Deforce D."/>
            <person name="Chang C."/>
            <person name="Karol K.G."/>
            <person name="Hedrich R."/>
            <person name="Ulvskov P."/>
            <person name="Glockner G."/>
            <person name="Delwiche C.F."/>
            <person name="Petrasek J."/>
            <person name="Van de Peer Y."/>
            <person name="Friml J."/>
            <person name="Beilby M."/>
            <person name="Dolan L."/>
            <person name="Kohara Y."/>
            <person name="Sugano S."/>
            <person name="Fujiyama A."/>
            <person name="Delaux P.-M."/>
            <person name="Quint M."/>
            <person name="TheiBen G."/>
            <person name="Hagemann M."/>
            <person name="Harholt J."/>
            <person name="Dunand C."/>
            <person name="Zachgo S."/>
            <person name="Langdale J."/>
            <person name="Maumus F."/>
            <person name="Straeten D.V.D."/>
            <person name="Gould S.B."/>
            <person name="Rensing S.A."/>
        </authorList>
    </citation>
    <scope>NUCLEOTIDE SEQUENCE [LARGE SCALE GENOMIC DNA]</scope>
    <source>
        <strain evidence="2 3">S276</strain>
    </source>
</reference>
<dbReference type="Pfam" id="PF03108">
    <property type="entry name" value="DBD_Tnp_Mut"/>
    <property type="match status" value="1"/>
</dbReference>
<evidence type="ECO:0000259" key="1">
    <source>
        <dbReference type="Pfam" id="PF03108"/>
    </source>
</evidence>
<dbReference type="EMBL" id="BFEA01000821">
    <property type="protein sequence ID" value="GBG90561.1"/>
    <property type="molecule type" value="Genomic_DNA"/>
</dbReference>
<accession>A0A388M7L4</accession>
<name>A0A388M7L4_CHABU</name>
<sequence length="237" mass="25886">MDNRPCMVNANSVVPGMSTVDRARRSVSTFPTALVQAFVAQETPSIQMGINAPYEIGGSSTQPFAGEVTQQASELMHMGVQEQLDVATRVPGMAIPITSVNPSHNNGQLFAAEPTSRAWLAAKRPREVFEEGGLEHILWNLDEDGLSGEDIEESSGEFDDVKPVTGAPLPRVLYELSVVRVAQEFPNITDFRKVVADDAVKKKYEFRIVKSDPTRYTVKCKAKVVGGGCTLQRCMVD</sequence>
<dbReference type="InterPro" id="IPR004332">
    <property type="entry name" value="Transposase_MuDR"/>
</dbReference>
<dbReference type="Gramene" id="GBG90561">
    <property type="protein sequence ID" value="GBG90561"/>
    <property type="gene ID" value="CBR_g50904"/>
</dbReference>
<dbReference type="Proteomes" id="UP000265515">
    <property type="component" value="Unassembled WGS sequence"/>
</dbReference>